<dbReference type="EMBL" id="NVMX01000190">
    <property type="protein sequence ID" value="PDZ94439.1"/>
    <property type="molecule type" value="Genomic_DNA"/>
</dbReference>
<protein>
    <submittedName>
        <fullName evidence="1">Uncharacterized protein</fullName>
    </submittedName>
</protein>
<proteinExistence type="predicted"/>
<dbReference type="AlphaFoldDB" id="A0A9X6SSN2"/>
<accession>A0A9X6SSN2</accession>
<sequence length="106" mass="12169">MFRLDVVVEILPMLVGGNKYIANCGAADERKRVEDFRLEGSTMRDLLVCLIDKMEELNIPDDEINIAGEFNSDDLSTEDYEAWSTTLKDIRKHDSGLNRYLKKLNN</sequence>
<evidence type="ECO:0000313" key="1">
    <source>
        <dbReference type="EMBL" id="PDZ94439.1"/>
    </source>
</evidence>
<organism evidence="1 2">
    <name type="scientific">Bacillus cereus</name>
    <dbReference type="NCBI Taxonomy" id="1396"/>
    <lineage>
        <taxon>Bacteria</taxon>
        <taxon>Bacillati</taxon>
        <taxon>Bacillota</taxon>
        <taxon>Bacilli</taxon>
        <taxon>Bacillales</taxon>
        <taxon>Bacillaceae</taxon>
        <taxon>Bacillus</taxon>
        <taxon>Bacillus cereus group</taxon>
    </lineage>
</organism>
<gene>
    <name evidence="1" type="ORF">CON36_33750</name>
</gene>
<comment type="caution">
    <text evidence="1">The sequence shown here is derived from an EMBL/GenBank/DDBJ whole genome shotgun (WGS) entry which is preliminary data.</text>
</comment>
<name>A0A9X6SSN2_BACCE</name>
<evidence type="ECO:0000313" key="2">
    <source>
        <dbReference type="Proteomes" id="UP000219922"/>
    </source>
</evidence>
<dbReference type="Proteomes" id="UP000219922">
    <property type="component" value="Unassembled WGS sequence"/>
</dbReference>
<reference evidence="1 2" key="1">
    <citation type="submission" date="2017-09" db="EMBL/GenBank/DDBJ databases">
        <title>Large-scale bioinformatics analysis of Bacillus genomes uncovers conserved roles of natural products in bacterial physiology.</title>
        <authorList>
            <consortium name="Agbiome Team Llc"/>
            <person name="Bleich R.M."/>
            <person name="Grubbs K.J."/>
            <person name="Santa Maria K.C."/>
            <person name="Allen S.E."/>
            <person name="Farag S."/>
            <person name="Shank E.A."/>
            <person name="Bowers A."/>
        </authorList>
    </citation>
    <scope>NUCLEOTIDE SEQUENCE [LARGE SCALE GENOMIC DNA]</scope>
    <source>
        <strain evidence="1 2">AFS092789</strain>
    </source>
</reference>
<dbReference type="RefSeq" id="WP_098006998.1">
    <property type="nucleotide sequence ID" value="NZ_NVMX01000190.1"/>
</dbReference>